<protein>
    <submittedName>
        <fullName evidence="1">Uncharacterized protein</fullName>
    </submittedName>
</protein>
<reference evidence="1" key="1">
    <citation type="submission" date="2018-02" db="EMBL/GenBank/DDBJ databases">
        <title>Rhizophora mucronata_Transcriptome.</title>
        <authorList>
            <person name="Meera S.P."/>
            <person name="Sreeshan A."/>
            <person name="Augustine A."/>
        </authorList>
    </citation>
    <scope>NUCLEOTIDE SEQUENCE</scope>
    <source>
        <tissue evidence="1">Leaf</tissue>
    </source>
</reference>
<evidence type="ECO:0000313" key="1">
    <source>
        <dbReference type="EMBL" id="MBX01854.1"/>
    </source>
</evidence>
<sequence length="61" mass="7423">MEKRPITETETQETDKRIETETKISYRGKNKKHHNKFITRIIRDESPYKHKLREDHNTASQ</sequence>
<proteinExistence type="predicted"/>
<dbReference type="AlphaFoldDB" id="A0A2P2K7X0"/>
<organism evidence="1">
    <name type="scientific">Rhizophora mucronata</name>
    <name type="common">Asiatic mangrove</name>
    <dbReference type="NCBI Taxonomy" id="61149"/>
    <lineage>
        <taxon>Eukaryota</taxon>
        <taxon>Viridiplantae</taxon>
        <taxon>Streptophyta</taxon>
        <taxon>Embryophyta</taxon>
        <taxon>Tracheophyta</taxon>
        <taxon>Spermatophyta</taxon>
        <taxon>Magnoliopsida</taxon>
        <taxon>eudicotyledons</taxon>
        <taxon>Gunneridae</taxon>
        <taxon>Pentapetalae</taxon>
        <taxon>rosids</taxon>
        <taxon>fabids</taxon>
        <taxon>Malpighiales</taxon>
        <taxon>Rhizophoraceae</taxon>
        <taxon>Rhizophora</taxon>
    </lineage>
</organism>
<accession>A0A2P2K7X0</accession>
<name>A0A2P2K7X0_RHIMU</name>
<dbReference type="EMBL" id="GGEC01021370">
    <property type="protein sequence ID" value="MBX01854.1"/>
    <property type="molecule type" value="Transcribed_RNA"/>
</dbReference>